<accession>A0A7T2YRJ2</accession>
<evidence type="ECO:0000313" key="4">
    <source>
        <dbReference type="EMBL" id="QPS80245.1"/>
    </source>
</evidence>
<dbReference type="InterPro" id="IPR057326">
    <property type="entry name" value="KR_dom"/>
</dbReference>
<name>A0A7T2YRJ2_9BURK</name>
<dbReference type="PRINTS" id="PR00081">
    <property type="entry name" value="GDHRDH"/>
</dbReference>
<evidence type="ECO:0000256" key="2">
    <source>
        <dbReference type="ARBA" id="ARBA00023002"/>
    </source>
</evidence>
<dbReference type="EMBL" id="CP065748">
    <property type="protein sequence ID" value="QPS80245.1"/>
    <property type="molecule type" value="Genomic_DNA"/>
</dbReference>
<evidence type="ECO:0000259" key="3">
    <source>
        <dbReference type="SMART" id="SM00822"/>
    </source>
</evidence>
<dbReference type="SMART" id="SM00822">
    <property type="entry name" value="PKS_KR"/>
    <property type="match status" value="1"/>
</dbReference>
<dbReference type="InterPro" id="IPR002347">
    <property type="entry name" value="SDR_fam"/>
</dbReference>
<protein>
    <submittedName>
        <fullName evidence="4">SDR family oxidoreductase</fullName>
    </submittedName>
</protein>
<dbReference type="AlphaFoldDB" id="A0A7T2YRJ2"/>
<reference evidence="4 5" key="1">
    <citation type="submission" date="2020-12" db="EMBL/GenBank/DDBJ databases">
        <title>FDA dAtabase for Regulatory Grade micrObial Sequences (FDA-ARGOS): Supporting development and validation of Infectious Disease Dx tests.</title>
        <authorList>
            <person name="Sproer C."/>
            <person name="Gronow S."/>
            <person name="Severitt S."/>
            <person name="Schroder I."/>
            <person name="Tallon L."/>
            <person name="Sadzewicz L."/>
            <person name="Zhao X."/>
            <person name="Boylan J."/>
            <person name="Ott S."/>
            <person name="Bowen H."/>
            <person name="Vavikolanu K."/>
            <person name="Mehta A."/>
            <person name="Aluvathingal J."/>
            <person name="Nadendla S."/>
            <person name="Lowell S."/>
            <person name="Myers T."/>
            <person name="Yan Y."/>
            <person name="Sichtig H."/>
        </authorList>
    </citation>
    <scope>NUCLEOTIDE SEQUENCE [LARGE SCALE GENOMIC DNA]</scope>
    <source>
        <strain evidence="4 5">FDAARGOS_890</strain>
    </source>
</reference>
<gene>
    <name evidence="4" type="ORF">I6G47_25090</name>
</gene>
<dbReference type="CDD" id="cd05233">
    <property type="entry name" value="SDR_c"/>
    <property type="match status" value="1"/>
</dbReference>
<dbReference type="RefSeq" id="WP_016454340.1">
    <property type="nucleotide sequence ID" value="NZ_CP065748.1"/>
</dbReference>
<dbReference type="InterPro" id="IPR051122">
    <property type="entry name" value="SDR_DHRS6-like"/>
</dbReference>
<dbReference type="PRINTS" id="PR00080">
    <property type="entry name" value="SDRFAMILY"/>
</dbReference>
<organism evidence="4 5">
    <name type="scientific">Delftia lacustris</name>
    <dbReference type="NCBI Taxonomy" id="558537"/>
    <lineage>
        <taxon>Bacteria</taxon>
        <taxon>Pseudomonadati</taxon>
        <taxon>Pseudomonadota</taxon>
        <taxon>Betaproteobacteria</taxon>
        <taxon>Burkholderiales</taxon>
        <taxon>Comamonadaceae</taxon>
        <taxon>Delftia</taxon>
    </lineage>
</organism>
<evidence type="ECO:0000256" key="1">
    <source>
        <dbReference type="ARBA" id="ARBA00006484"/>
    </source>
</evidence>
<sequence length="253" mass="26224">MSTPDPFSLAGKRILVTGASSGIGRQIAISCAEQGAELVITGRNPDRLASTYEALQGDGHQSIVADLSNAADLDSLVTAAGVLNGVVHAAGISKLVPFRMVNETHLDEIFASNTFAPILLTKGLLAKKRISPQGSIVFVTSVASHIGPMASAAYAASKAALLGAVRTLGQEVAKQGIRANCIAPGYVRTPLLDGLSQGGANMGSLLELAPLGLGEPEDVAYAAVFYLSDASRWLTRNYFIVDGGLTIPMDIYA</sequence>
<keyword evidence="2" id="KW-0560">Oxidoreductase</keyword>
<dbReference type="PANTHER" id="PTHR43477:SF1">
    <property type="entry name" value="DIHYDROANTICAPSIN 7-DEHYDROGENASE"/>
    <property type="match status" value="1"/>
</dbReference>
<comment type="similarity">
    <text evidence="1">Belongs to the short-chain dehydrogenases/reductases (SDR) family.</text>
</comment>
<dbReference type="FunFam" id="3.40.50.720:FF:000084">
    <property type="entry name" value="Short-chain dehydrogenase reductase"/>
    <property type="match status" value="1"/>
</dbReference>
<feature type="domain" description="Ketoreductase" evidence="3">
    <location>
        <begin position="12"/>
        <end position="185"/>
    </location>
</feature>
<proteinExistence type="inferred from homology"/>
<dbReference type="SUPFAM" id="SSF51735">
    <property type="entry name" value="NAD(P)-binding Rossmann-fold domains"/>
    <property type="match status" value="1"/>
</dbReference>
<dbReference type="GO" id="GO:0016491">
    <property type="term" value="F:oxidoreductase activity"/>
    <property type="evidence" value="ECO:0007669"/>
    <property type="project" value="UniProtKB-KW"/>
</dbReference>
<dbReference type="InterPro" id="IPR036291">
    <property type="entry name" value="NAD(P)-bd_dom_sf"/>
</dbReference>
<dbReference type="Gene3D" id="3.40.50.720">
    <property type="entry name" value="NAD(P)-binding Rossmann-like Domain"/>
    <property type="match status" value="1"/>
</dbReference>
<dbReference type="Proteomes" id="UP000595064">
    <property type="component" value="Chromosome"/>
</dbReference>
<evidence type="ECO:0000313" key="5">
    <source>
        <dbReference type="Proteomes" id="UP000595064"/>
    </source>
</evidence>
<dbReference type="PANTHER" id="PTHR43477">
    <property type="entry name" value="DIHYDROANTICAPSIN 7-DEHYDROGENASE"/>
    <property type="match status" value="1"/>
</dbReference>
<dbReference type="Pfam" id="PF13561">
    <property type="entry name" value="adh_short_C2"/>
    <property type="match status" value="1"/>
</dbReference>
<keyword evidence="5" id="KW-1185">Reference proteome</keyword>
<dbReference type="KEGG" id="dla:I6G47_25090"/>